<dbReference type="EMBL" id="UXEP01000073">
    <property type="protein sequence ID" value="VDC43888.1"/>
    <property type="molecule type" value="Genomic_DNA"/>
</dbReference>
<keyword evidence="2" id="KW-1185">Reference proteome</keyword>
<dbReference type="GO" id="GO:0030246">
    <property type="term" value="F:carbohydrate binding"/>
    <property type="evidence" value="ECO:0007669"/>
    <property type="project" value="InterPro"/>
</dbReference>
<dbReference type="Pfam" id="PF01263">
    <property type="entry name" value="Aldose_epim"/>
    <property type="match status" value="1"/>
</dbReference>
<protein>
    <recommendedName>
        <fullName evidence="3">Aldose 1-epimerase family protein</fullName>
    </recommendedName>
</protein>
<sequence length="298" mass="34007">MVYSLTNDELSLQFKALGGEMSSIKDKDGIEYLWQGDSTYWSGQAPVLFPICGSLRDNQTVYGNNAAGIKQGSMPRHGLVRKEVFQLESQTDSEIIFALTSSEDMYQKFPYRFTLRAIYHLIGKTIRVTYEVTNLEEQATMPFTIGAHPAFNCPLFANETYEDYYLSFEKAEDESIPKVFADTGLIDLEERTPFFKGDTRLDLTYDLFKDDTLLLDRLASKTISLCSDKHSKGLVINLLDFPFLVLWSTSNKGPFIALEPWLGLSTLTNESNYFEDKINTQFLAPQQAKRYAYELRVL</sequence>
<dbReference type="InterPro" id="IPR008183">
    <property type="entry name" value="Aldose_1/G6P_1-epimerase"/>
</dbReference>
<dbReference type="GO" id="GO:0016853">
    <property type="term" value="F:isomerase activity"/>
    <property type="evidence" value="ECO:0007669"/>
    <property type="project" value="InterPro"/>
</dbReference>
<dbReference type="CDD" id="cd09024">
    <property type="entry name" value="Aldose_epim_lacX"/>
    <property type="match status" value="1"/>
</dbReference>
<dbReference type="GO" id="GO:0005975">
    <property type="term" value="P:carbohydrate metabolic process"/>
    <property type="evidence" value="ECO:0007669"/>
    <property type="project" value="InterPro"/>
</dbReference>
<evidence type="ECO:0000313" key="2">
    <source>
        <dbReference type="Proteomes" id="UP000280759"/>
    </source>
</evidence>
<gene>
    <name evidence="1" type="ORF">FMV2238Y02_23610</name>
</gene>
<accession>A0A3P5XTH3</accession>
<dbReference type="Gene3D" id="2.70.98.10">
    <property type="match status" value="1"/>
</dbReference>
<dbReference type="RefSeq" id="WP_125075020.1">
    <property type="nucleotide sequence ID" value="NZ_CP053792.1"/>
</dbReference>
<evidence type="ECO:0000313" key="1">
    <source>
        <dbReference type="EMBL" id="VDC43888.1"/>
    </source>
</evidence>
<dbReference type="InterPro" id="IPR037481">
    <property type="entry name" value="LacX"/>
</dbReference>
<dbReference type="InterPro" id="IPR014718">
    <property type="entry name" value="GH-type_carb-bd"/>
</dbReference>
<proteinExistence type="predicted"/>
<dbReference type="AlphaFoldDB" id="A0A3P5XTH3"/>
<evidence type="ECO:0008006" key="3">
    <source>
        <dbReference type="Google" id="ProtNLM"/>
    </source>
</evidence>
<organism evidence="1 2">
    <name type="scientific">Streptococcus canis</name>
    <dbReference type="NCBI Taxonomy" id="1329"/>
    <lineage>
        <taxon>Bacteria</taxon>
        <taxon>Bacillati</taxon>
        <taxon>Bacillota</taxon>
        <taxon>Bacilli</taxon>
        <taxon>Lactobacillales</taxon>
        <taxon>Streptococcaceae</taxon>
        <taxon>Streptococcus</taxon>
    </lineage>
</organism>
<dbReference type="Proteomes" id="UP000280759">
    <property type="component" value="Unassembled WGS sequence"/>
</dbReference>
<name>A0A3P5XTH3_STRCB</name>
<dbReference type="SUPFAM" id="SSF74650">
    <property type="entry name" value="Galactose mutarotase-like"/>
    <property type="match status" value="1"/>
</dbReference>
<dbReference type="InterPro" id="IPR011013">
    <property type="entry name" value="Gal_mutarotase_sf_dom"/>
</dbReference>
<reference evidence="1 2" key="1">
    <citation type="submission" date="2018-10" db="EMBL/GenBank/DDBJ databases">
        <authorList>
            <consortium name="Molecular Microbiology and Infection Unit (UMMI)"/>
            <person name="Machado M."/>
        </authorList>
    </citation>
    <scope>NUCLEOTIDE SEQUENCE [LARGE SCALE GENOMIC DNA]</scope>
    <source>
        <strain evidence="1">FMV2238.02</strain>
    </source>
</reference>